<gene>
    <name evidence="1" type="ORF">S01H4_08169</name>
</gene>
<dbReference type="AlphaFoldDB" id="X1A487"/>
<dbReference type="InterPro" id="IPR027417">
    <property type="entry name" value="P-loop_NTPase"/>
</dbReference>
<dbReference type="Gene3D" id="3.40.50.300">
    <property type="entry name" value="P-loop containing nucleotide triphosphate hydrolases"/>
    <property type="match status" value="1"/>
</dbReference>
<name>X1A487_9ZZZZ</name>
<reference evidence="1" key="1">
    <citation type="journal article" date="2014" name="Front. Microbiol.">
        <title>High frequency of phylogenetically diverse reductive dehalogenase-homologous genes in deep subseafloor sedimentary metagenomes.</title>
        <authorList>
            <person name="Kawai M."/>
            <person name="Futagami T."/>
            <person name="Toyoda A."/>
            <person name="Takaki Y."/>
            <person name="Nishi S."/>
            <person name="Hori S."/>
            <person name="Arai W."/>
            <person name="Tsubouchi T."/>
            <person name="Morono Y."/>
            <person name="Uchiyama I."/>
            <person name="Ito T."/>
            <person name="Fujiyama A."/>
            <person name="Inagaki F."/>
            <person name="Takami H."/>
        </authorList>
    </citation>
    <scope>NUCLEOTIDE SEQUENCE</scope>
    <source>
        <strain evidence="1">Expedition CK06-06</strain>
    </source>
</reference>
<accession>X1A487</accession>
<proteinExistence type="predicted"/>
<protein>
    <submittedName>
        <fullName evidence="1">Uncharacterized protein</fullName>
    </submittedName>
</protein>
<dbReference type="EMBL" id="BART01002770">
    <property type="protein sequence ID" value="GAG67583.1"/>
    <property type="molecule type" value="Genomic_DNA"/>
</dbReference>
<feature type="non-terminal residue" evidence="1">
    <location>
        <position position="1"/>
    </location>
</feature>
<organism evidence="1">
    <name type="scientific">marine sediment metagenome</name>
    <dbReference type="NCBI Taxonomy" id="412755"/>
    <lineage>
        <taxon>unclassified sequences</taxon>
        <taxon>metagenomes</taxon>
        <taxon>ecological metagenomes</taxon>
    </lineage>
</organism>
<comment type="caution">
    <text evidence="1">The sequence shown here is derived from an EMBL/GenBank/DDBJ whole genome shotgun (WGS) entry which is preliminary data.</text>
</comment>
<sequence length="38" mass="4508">KGRVKEVGTHQELLQKKGIYYRLYQLQYQAEKGKILLS</sequence>
<evidence type="ECO:0000313" key="1">
    <source>
        <dbReference type="EMBL" id="GAG67583.1"/>
    </source>
</evidence>